<reference evidence="3 4" key="1">
    <citation type="submission" date="2015-12" db="EMBL/GenBank/DDBJ databases">
        <authorList>
            <person name="Wibberg D."/>
        </authorList>
    </citation>
    <scope>NUCLEOTIDE SEQUENCE [LARGE SCALE GENOMIC DNA]</scope>
    <source>
        <strain evidence="3">R2091</strain>
    </source>
</reference>
<dbReference type="Pfam" id="PF00534">
    <property type="entry name" value="Glycos_transf_1"/>
    <property type="match status" value="1"/>
</dbReference>
<proteinExistence type="predicted"/>
<gene>
    <name evidence="3" type="ORF">ABR2091_0063</name>
</gene>
<dbReference type="SUPFAM" id="SSF53756">
    <property type="entry name" value="UDP-Glycosyltransferase/glycogen phosphorylase"/>
    <property type="match status" value="1"/>
</dbReference>
<dbReference type="PANTHER" id="PTHR45947:SF3">
    <property type="entry name" value="SULFOQUINOVOSYL TRANSFERASE SQD2"/>
    <property type="match status" value="1"/>
</dbReference>
<dbReference type="EMBL" id="LN997846">
    <property type="protein sequence ID" value="CUW33501.1"/>
    <property type="molecule type" value="Genomic_DNA"/>
</dbReference>
<dbReference type="InterPro" id="IPR028098">
    <property type="entry name" value="Glyco_trans_4-like_N"/>
</dbReference>
<dbReference type="Gene3D" id="3.40.50.2000">
    <property type="entry name" value="Glycogen Phosphorylase B"/>
    <property type="match status" value="2"/>
</dbReference>
<feature type="domain" description="Glycosyl transferase family 1" evidence="1">
    <location>
        <begin position="178"/>
        <end position="331"/>
    </location>
</feature>
<dbReference type="Proteomes" id="UP000066661">
    <property type="component" value="Chromosome I"/>
</dbReference>
<dbReference type="PANTHER" id="PTHR45947">
    <property type="entry name" value="SULFOQUINOVOSYL TRANSFERASE SQD2"/>
    <property type="match status" value="1"/>
</dbReference>
<evidence type="ECO:0000259" key="1">
    <source>
        <dbReference type="Pfam" id="PF00534"/>
    </source>
</evidence>
<protein>
    <recommendedName>
        <fullName evidence="5">Glycosyltransferase</fullName>
    </recommendedName>
</protein>
<dbReference type="InterPro" id="IPR050194">
    <property type="entry name" value="Glycosyltransferase_grp1"/>
</dbReference>
<accession>A0A7U7KB87</accession>
<evidence type="ECO:0000313" key="3">
    <source>
        <dbReference type="EMBL" id="CUW33501.1"/>
    </source>
</evidence>
<dbReference type="AlphaFoldDB" id="A0A7U7KB87"/>
<evidence type="ECO:0000313" key="4">
    <source>
        <dbReference type="Proteomes" id="UP000066661"/>
    </source>
</evidence>
<organism evidence="3 4">
    <name type="scientific">Acinetobacter baumannii</name>
    <dbReference type="NCBI Taxonomy" id="470"/>
    <lineage>
        <taxon>Bacteria</taxon>
        <taxon>Pseudomonadati</taxon>
        <taxon>Pseudomonadota</taxon>
        <taxon>Gammaproteobacteria</taxon>
        <taxon>Moraxellales</taxon>
        <taxon>Moraxellaceae</taxon>
        <taxon>Acinetobacter</taxon>
        <taxon>Acinetobacter calcoaceticus/baumannii complex</taxon>
    </lineage>
</organism>
<feature type="domain" description="Glycosyltransferase subfamily 4-like N-terminal" evidence="2">
    <location>
        <begin position="12"/>
        <end position="170"/>
    </location>
</feature>
<name>A0A7U7KB87_ACIBA</name>
<evidence type="ECO:0008006" key="5">
    <source>
        <dbReference type="Google" id="ProtNLM"/>
    </source>
</evidence>
<evidence type="ECO:0000259" key="2">
    <source>
        <dbReference type="Pfam" id="PF13439"/>
    </source>
</evidence>
<dbReference type="Pfam" id="PF13439">
    <property type="entry name" value="Glyco_transf_4"/>
    <property type="match status" value="1"/>
</dbReference>
<dbReference type="GO" id="GO:0016757">
    <property type="term" value="F:glycosyltransferase activity"/>
    <property type="evidence" value="ECO:0007669"/>
    <property type="project" value="InterPro"/>
</dbReference>
<dbReference type="RefSeq" id="WP_046879565.1">
    <property type="nucleotide sequence ID" value="NZ_CAUYZO010000013.1"/>
</dbReference>
<sequence length="364" mass="41890">MKILIIVPDLSFGGVTSVVSNLVRNLKEKFKAEIRIVTLFPKNEININDIDVIHLNISSISDILKGLLLLKNIIKEYEPDVVHSHTLYPHLFVDFLSLFYKKNYKLINSEHGTYNSTLKFYKRMNFFRILNPQAELVTNVSVASCESYINSHIVKREKIKPIYNGIDTEKYYFSQSVRNKIRKNLNIDEKIKVIGYVGRLSAEKNVTNLIEAISRIHLIDFKLIIIGDGPERENLERLVSEKHLNDKVSFLGALSNANEYYSAFDMLVLSSNTEGLPTVILEAISSNCLVVSTDCGGVREILPENYEFLAKPNCPEELSLIINNILKLDPLILNQIKESCFKRLEMYFSNEAMCQNWWRIYNEL</sequence>
<dbReference type="InterPro" id="IPR001296">
    <property type="entry name" value="Glyco_trans_1"/>
</dbReference>